<dbReference type="EMBL" id="PKTG01000025">
    <property type="protein sequence ID" value="PLX19552.1"/>
    <property type="molecule type" value="Genomic_DNA"/>
</dbReference>
<keyword evidence="1" id="KW-0472">Membrane</keyword>
<comment type="caution">
    <text evidence="2">The sequence shown here is derived from an EMBL/GenBank/DDBJ whole genome shotgun (WGS) entry which is preliminary data.</text>
</comment>
<dbReference type="AlphaFoldDB" id="A0A2N5ZLS7"/>
<sequence length="302" mass="33985">MGVDMKEVGGQAVIEGVMMRSEDDVALAVRSPEGNIIVKHEKISEKKKRSVFRLPILRGMYSLVQALVIGVKYLTISANIAATDPKEEEGELTTAEITTTILMAMSIGIFLFILLPQGISKLIENFITTNPYYINLLEGISRIIIFLGYVFSISRLDDIEKVFKYHGAEHKAIYAFESEEELTVENAKRYPRLHPRCGTSFLMFVMVISMLVFSVIAVDTWYIKVLCKILLMPVVAGISFEFIKMAGRNFENPIIRTLVKPGLWLQYLTTREPEDEQLEVAIAALKEAIGEGIYQDTCEDEG</sequence>
<keyword evidence="1" id="KW-1133">Transmembrane helix</keyword>
<dbReference type="Pfam" id="PF07136">
    <property type="entry name" value="DUF1385"/>
    <property type="match status" value="1"/>
</dbReference>
<evidence type="ECO:0000313" key="2">
    <source>
        <dbReference type="EMBL" id="PLX19552.1"/>
    </source>
</evidence>
<proteinExistence type="predicted"/>
<feature type="transmembrane region" description="Helical" evidence="1">
    <location>
        <begin position="56"/>
        <end position="75"/>
    </location>
</feature>
<dbReference type="InterPro" id="IPR010787">
    <property type="entry name" value="DUF1385"/>
</dbReference>
<organism evidence="2 3">
    <name type="scientific">Muiribacterium halophilum</name>
    <dbReference type="NCBI Taxonomy" id="2053465"/>
    <lineage>
        <taxon>Bacteria</taxon>
        <taxon>Candidatus Muiribacteriota</taxon>
        <taxon>Candidatus Muiribacteriia</taxon>
        <taxon>Candidatus Muiribacteriales</taxon>
        <taxon>Candidatus Muiribacteriaceae</taxon>
        <taxon>Candidatus Muiribacterium</taxon>
    </lineage>
</organism>
<feature type="transmembrane region" description="Helical" evidence="1">
    <location>
        <begin position="197"/>
        <end position="216"/>
    </location>
</feature>
<accession>A0A2N5ZLS7</accession>
<protein>
    <submittedName>
        <fullName evidence="2">DUF1385 domain-containing protein</fullName>
    </submittedName>
</protein>
<evidence type="ECO:0000256" key="1">
    <source>
        <dbReference type="SAM" id="Phobius"/>
    </source>
</evidence>
<dbReference type="PANTHER" id="PTHR42867:SF1">
    <property type="entry name" value="MEMBRANE PROTEIN-RELATED"/>
    <property type="match status" value="1"/>
</dbReference>
<feature type="transmembrane region" description="Helical" evidence="1">
    <location>
        <begin position="95"/>
        <end position="115"/>
    </location>
</feature>
<dbReference type="PANTHER" id="PTHR42867">
    <property type="entry name" value="MEMBRANE PROTEIN-RELATED"/>
    <property type="match status" value="1"/>
</dbReference>
<gene>
    <name evidence="2" type="ORF">C0601_01480</name>
</gene>
<keyword evidence="1" id="KW-0812">Transmembrane</keyword>
<dbReference type="Proteomes" id="UP000234857">
    <property type="component" value="Unassembled WGS sequence"/>
</dbReference>
<reference evidence="2 3" key="1">
    <citation type="submission" date="2017-11" db="EMBL/GenBank/DDBJ databases">
        <title>Genome-resolved metagenomics identifies genetic mobility, metabolic interactions, and unexpected diversity in perchlorate-reducing communities.</title>
        <authorList>
            <person name="Barnum T.P."/>
            <person name="Figueroa I.A."/>
            <person name="Carlstrom C.I."/>
            <person name="Lucas L.N."/>
            <person name="Engelbrektson A.L."/>
            <person name="Coates J.D."/>
        </authorList>
    </citation>
    <scope>NUCLEOTIDE SEQUENCE [LARGE SCALE GENOMIC DNA]</scope>
    <source>
        <strain evidence="2">BM706</strain>
    </source>
</reference>
<name>A0A2N5ZLS7_MUIH1</name>
<evidence type="ECO:0000313" key="3">
    <source>
        <dbReference type="Proteomes" id="UP000234857"/>
    </source>
</evidence>